<dbReference type="EnsemblMetazoa" id="CapteT208625">
    <property type="protein sequence ID" value="CapteP208625"/>
    <property type="gene ID" value="CapteG208625"/>
</dbReference>
<reference evidence="3" key="1">
    <citation type="submission" date="2012-12" db="EMBL/GenBank/DDBJ databases">
        <authorList>
            <person name="Hellsten U."/>
            <person name="Grimwood J."/>
            <person name="Chapman J.A."/>
            <person name="Shapiro H."/>
            <person name="Aerts A."/>
            <person name="Otillar R.P."/>
            <person name="Terry A.Y."/>
            <person name="Boore J.L."/>
            <person name="Simakov O."/>
            <person name="Marletaz F."/>
            <person name="Cho S.-J."/>
            <person name="Edsinger-Gonzales E."/>
            <person name="Havlak P."/>
            <person name="Kuo D.-H."/>
            <person name="Larsson T."/>
            <person name="Lv J."/>
            <person name="Arendt D."/>
            <person name="Savage R."/>
            <person name="Osoegawa K."/>
            <person name="de Jong P."/>
            <person name="Lindberg D.R."/>
            <person name="Seaver E.C."/>
            <person name="Weisblat D.A."/>
            <person name="Putnam N.H."/>
            <person name="Grigoriev I.V."/>
            <person name="Rokhsar D.S."/>
        </authorList>
    </citation>
    <scope>NUCLEOTIDE SEQUENCE</scope>
    <source>
        <strain evidence="3">I ESC-2004</strain>
    </source>
</reference>
<dbReference type="OrthoDB" id="1069523at2759"/>
<evidence type="ECO:0000313" key="1">
    <source>
        <dbReference type="EMBL" id="ELT94800.1"/>
    </source>
</evidence>
<dbReference type="HOGENOM" id="CLU_1867047_0_0_1"/>
<dbReference type="AlphaFoldDB" id="R7TUY9"/>
<protein>
    <submittedName>
        <fullName evidence="1 2">Uncharacterized protein</fullName>
    </submittedName>
</protein>
<accession>R7TUY9</accession>
<proteinExistence type="predicted"/>
<reference evidence="1 3" key="2">
    <citation type="journal article" date="2013" name="Nature">
        <title>Insights into bilaterian evolution from three spiralian genomes.</title>
        <authorList>
            <person name="Simakov O."/>
            <person name="Marletaz F."/>
            <person name="Cho S.J."/>
            <person name="Edsinger-Gonzales E."/>
            <person name="Havlak P."/>
            <person name="Hellsten U."/>
            <person name="Kuo D.H."/>
            <person name="Larsson T."/>
            <person name="Lv J."/>
            <person name="Arendt D."/>
            <person name="Savage R."/>
            <person name="Osoegawa K."/>
            <person name="de Jong P."/>
            <person name="Grimwood J."/>
            <person name="Chapman J.A."/>
            <person name="Shapiro H."/>
            <person name="Aerts A."/>
            <person name="Otillar R.P."/>
            <person name="Terry A.Y."/>
            <person name="Boore J.L."/>
            <person name="Grigoriev I.V."/>
            <person name="Lindberg D.R."/>
            <person name="Seaver E.C."/>
            <person name="Weisblat D.A."/>
            <person name="Putnam N.H."/>
            <person name="Rokhsar D.S."/>
        </authorList>
    </citation>
    <scope>NUCLEOTIDE SEQUENCE</scope>
    <source>
        <strain evidence="1 3">I ESC-2004</strain>
    </source>
</reference>
<reference evidence="2" key="3">
    <citation type="submission" date="2015-06" db="UniProtKB">
        <authorList>
            <consortium name="EnsemblMetazoa"/>
        </authorList>
    </citation>
    <scope>IDENTIFICATION</scope>
</reference>
<dbReference type="EMBL" id="AMQN01028974">
    <property type="status" value="NOT_ANNOTATED_CDS"/>
    <property type="molecule type" value="Genomic_DNA"/>
</dbReference>
<dbReference type="Proteomes" id="UP000014760">
    <property type="component" value="Unassembled WGS sequence"/>
</dbReference>
<gene>
    <name evidence="1" type="ORF">CAPTEDRAFT_208625</name>
</gene>
<keyword evidence="3" id="KW-1185">Reference proteome</keyword>
<name>R7TUY9_CAPTE</name>
<sequence length="137" mass="15462">MGSSYSFKDGKTTFYNKYYDTRLNDIWKSYDMNMTNSKAFFQTAFAPYDFEQFSRLEAKLSKPGKVSSTGHVAFWQIGDRVAVWGESESGVEIDVHSVELIGDLIRSKTRTSVTPTAQCSSTRPLTTIKNQMEQSGV</sequence>
<evidence type="ECO:0000313" key="3">
    <source>
        <dbReference type="Proteomes" id="UP000014760"/>
    </source>
</evidence>
<evidence type="ECO:0000313" key="2">
    <source>
        <dbReference type="EnsemblMetazoa" id="CapteP208625"/>
    </source>
</evidence>
<dbReference type="EMBL" id="KB309305">
    <property type="protein sequence ID" value="ELT94800.1"/>
    <property type="molecule type" value="Genomic_DNA"/>
</dbReference>
<organism evidence="1">
    <name type="scientific">Capitella teleta</name>
    <name type="common">Polychaete worm</name>
    <dbReference type="NCBI Taxonomy" id="283909"/>
    <lineage>
        <taxon>Eukaryota</taxon>
        <taxon>Metazoa</taxon>
        <taxon>Spiralia</taxon>
        <taxon>Lophotrochozoa</taxon>
        <taxon>Annelida</taxon>
        <taxon>Polychaeta</taxon>
        <taxon>Sedentaria</taxon>
        <taxon>Scolecida</taxon>
        <taxon>Capitellidae</taxon>
        <taxon>Capitella</taxon>
    </lineage>
</organism>